<dbReference type="HOGENOM" id="CLU_091276_0_0_0"/>
<dbReference type="PANTHER" id="PTHR43471">
    <property type="entry name" value="ABC TRANSPORTER PERMEASE"/>
    <property type="match status" value="1"/>
</dbReference>
<evidence type="ECO:0000313" key="2">
    <source>
        <dbReference type="EMBL" id="ABU56551.1"/>
    </source>
</evidence>
<keyword evidence="3" id="KW-1185">Reference proteome</keyword>
<dbReference type="eggNOG" id="COG1668">
    <property type="taxonomic scope" value="Bacteria"/>
</dbReference>
<keyword evidence="1" id="KW-0472">Membrane</keyword>
<keyword evidence="1" id="KW-0812">Transmembrane</keyword>
<gene>
    <name evidence="2" type="ordered locus">Rcas_0420</name>
</gene>
<evidence type="ECO:0000256" key="1">
    <source>
        <dbReference type="SAM" id="Phobius"/>
    </source>
</evidence>
<feature type="transmembrane region" description="Helical" evidence="1">
    <location>
        <begin position="167"/>
        <end position="190"/>
    </location>
</feature>
<reference evidence="2 3" key="1">
    <citation type="submission" date="2007-08" db="EMBL/GenBank/DDBJ databases">
        <title>Complete sequence of Roseiflexus castenholzii DSM 13941.</title>
        <authorList>
            <consortium name="US DOE Joint Genome Institute"/>
            <person name="Copeland A."/>
            <person name="Lucas S."/>
            <person name="Lapidus A."/>
            <person name="Barry K."/>
            <person name="Glavina del Rio T."/>
            <person name="Dalin E."/>
            <person name="Tice H."/>
            <person name="Pitluck S."/>
            <person name="Thompson L.S."/>
            <person name="Brettin T."/>
            <person name="Bruce D."/>
            <person name="Detter J.C."/>
            <person name="Han C."/>
            <person name="Tapia R."/>
            <person name="Schmutz J."/>
            <person name="Larimer F."/>
            <person name="Land M."/>
            <person name="Hauser L."/>
            <person name="Kyrpides N."/>
            <person name="Mikhailova N."/>
            <person name="Bryant D.A."/>
            <person name="Hanada S."/>
            <person name="Tsukatani Y."/>
            <person name="Richardson P."/>
        </authorList>
    </citation>
    <scope>NUCLEOTIDE SEQUENCE [LARGE SCALE GENOMIC DNA]</scope>
    <source>
        <strain evidence="3">DSM 13941 / HLO8</strain>
    </source>
</reference>
<dbReference type="GO" id="GO:0140359">
    <property type="term" value="F:ABC-type transporter activity"/>
    <property type="evidence" value="ECO:0007669"/>
    <property type="project" value="InterPro"/>
</dbReference>
<dbReference type="AlphaFoldDB" id="A7NGG4"/>
<dbReference type="STRING" id="383372.Rcas_0420"/>
<feature type="transmembrane region" description="Helical" evidence="1">
    <location>
        <begin position="230"/>
        <end position="251"/>
    </location>
</feature>
<feature type="transmembrane region" description="Helical" evidence="1">
    <location>
        <begin position="202"/>
        <end position="224"/>
    </location>
</feature>
<dbReference type="Proteomes" id="UP000000263">
    <property type="component" value="Chromosome"/>
</dbReference>
<feature type="transmembrane region" description="Helical" evidence="1">
    <location>
        <begin position="21"/>
        <end position="44"/>
    </location>
</feature>
<sequence>MRKALIILEKEWLELRSERTLWMTILIPPLLLTILPIVAVYLIGVTPDEDTAQLGAIVADPSLAGLPEPELGQAVMGKQFGSMFLLMPLLIPSAIASYSIVGEKTRRTLEPLLAAPIETWELLLGKCLASLVPSMLISWGCALIFVLALRLVVLSDRVYQVILEGGWWVLLLLGSPSLALLMVAATVAVSGRVNDPRTAQQVAAVVVVPILALFVAQLLGVVVLTPLLAFIASAALAFLAALAFAGAIALFERENILTRWTS</sequence>
<dbReference type="OrthoDB" id="157137at2"/>
<keyword evidence="1" id="KW-1133">Transmembrane helix</keyword>
<dbReference type="PANTHER" id="PTHR43471:SF1">
    <property type="entry name" value="ABC TRANSPORTER PERMEASE PROTEIN NOSY-RELATED"/>
    <property type="match status" value="1"/>
</dbReference>
<dbReference type="KEGG" id="rca:Rcas_0420"/>
<feature type="transmembrane region" description="Helical" evidence="1">
    <location>
        <begin position="122"/>
        <end position="147"/>
    </location>
</feature>
<dbReference type="Pfam" id="PF12679">
    <property type="entry name" value="ABC2_membrane_2"/>
    <property type="match status" value="1"/>
</dbReference>
<evidence type="ECO:0000313" key="3">
    <source>
        <dbReference type="Proteomes" id="UP000000263"/>
    </source>
</evidence>
<dbReference type="EMBL" id="CP000804">
    <property type="protein sequence ID" value="ABU56551.1"/>
    <property type="molecule type" value="Genomic_DNA"/>
</dbReference>
<organism evidence="2 3">
    <name type="scientific">Roseiflexus castenholzii (strain DSM 13941 / HLO8)</name>
    <dbReference type="NCBI Taxonomy" id="383372"/>
    <lineage>
        <taxon>Bacteria</taxon>
        <taxon>Bacillati</taxon>
        <taxon>Chloroflexota</taxon>
        <taxon>Chloroflexia</taxon>
        <taxon>Chloroflexales</taxon>
        <taxon>Roseiflexineae</taxon>
        <taxon>Roseiflexaceae</taxon>
        <taxon>Roseiflexus</taxon>
    </lineage>
</organism>
<dbReference type="GO" id="GO:0005886">
    <property type="term" value="C:plasma membrane"/>
    <property type="evidence" value="ECO:0007669"/>
    <property type="project" value="UniProtKB-SubCell"/>
</dbReference>
<dbReference type="RefSeq" id="WP_011997954.1">
    <property type="nucleotide sequence ID" value="NC_009767.1"/>
</dbReference>
<proteinExistence type="predicted"/>
<protein>
    <submittedName>
        <fullName evidence="2">ABC-2 type transporter</fullName>
    </submittedName>
</protein>
<feature type="transmembrane region" description="Helical" evidence="1">
    <location>
        <begin position="80"/>
        <end position="101"/>
    </location>
</feature>
<name>A7NGG4_ROSCS</name>
<accession>A7NGG4</accession>